<dbReference type="GO" id="GO:0046336">
    <property type="term" value="P:ethanolamine catabolic process"/>
    <property type="evidence" value="ECO:0007669"/>
    <property type="project" value="UniProtKB-UniRule"/>
</dbReference>
<accession>A0A4Q7YQ25</accession>
<dbReference type="AlphaFoldDB" id="A0A4Q7YQ25"/>
<keyword evidence="3" id="KW-1185">Reference proteome</keyword>
<dbReference type="EMBL" id="SHKW01000001">
    <property type="protein sequence ID" value="RZU38825.1"/>
    <property type="molecule type" value="Genomic_DNA"/>
</dbReference>
<dbReference type="GO" id="GO:0031471">
    <property type="term" value="C:ethanolamine degradation polyhedral organelle"/>
    <property type="evidence" value="ECO:0007669"/>
    <property type="project" value="UniProtKB-UniRule"/>
</dbReference>
<comment type="cofactor">
    <cofactor evidence="1">
        <name>adenosylcob(III)alamin</name>
        <dbReference type="ChEBI" id="CHEBI:18408"/>
    </cofactor>
    <text evidence="1">Binds between the large and small subunits.</text>
</comment>
<feature type="binding site" evidence="1">
    <location>
        <position position="288"/>
    </location>
    <ligand>
        <name>substrate</name>
    </ligand>
</feature>
<dbReference type="InterPro" id="IPR044941">
    <property type="entry name" value="EutB_N_sf"/>
</dbReference>
<dbReference type="OrthoDB" id="9770909at2"/>
<dbReference type="GO" id="GO:0006520">
    <property type="term" value="P:amino acid metabolic process"/>
    <property type="evidence" value="ECO:0007669"/>
    <property type="project" value="InterPro"/>
</dbReference>
<dbReference type="Gene3D" id="2.30.170.30">
    <property type="entry name" value="ethanolamine ammonia-lyase heavy chain domain like"/>
    <property type="match status" value="1"/>
</dbReference>
<feature type="binding site" evidence="1">
    <location>
        <begin position="160"/>
        <end position="162"/>
    </location>
    <ligand>
        <name>substrate</name>
    </ligand>
</feature>
<dbReference type="GO" id="GO:0005829">
    <property type="term" value="C:cytosol"/>
    <property type="evidence" value="ECO:0007669"/>
    <property type="project" value="TreeGrafter"/>
</dbReference>
<comment type="function">
    <text evidence="1">Catalyzes the deamination of various vicinal amino-alcohols to oxo compounds. Allows this organism to utilize ethanolamine as the sole source of nitrogen and carbon in the presence of vitamin B12.</text>
</comment>
<keyword evidence="1 2" id="KW-0456">Lyase</keyword>
<protein>
    <recommendedName>
        <fullName evidence="1">Ethanolamine ammonia-lyase large subunit</fullName>
        <shortName evidence="1">EAL large subunit</shortName>
        <ecNumber evidence="1">4.3.1.7</ecNumber>
    </recommendedName>
</protein>
<dbReference type="InterPro" id="IPR044939">
    <property type="entry name" value="EutB_dom_2_sf"/>
</dbReference>
<keyword evidence="1" id="KW-0170">Cobalt</keyword>
<evidence type="ECO:0000313" key="3">
    <source>
        <dbReference type="Proteomes" id="UP000292958"/>
    </source>
</evidence>
<organism evidence="2 3">
    <name type="scientific">Edaphobacter modestus</name>
    <dbReference type="NCBI Taxonomy" id="388466"/>
    <lineage>
        <taxon>Bacteria</taxon>
        <taxon>Pseudomonadati</taxon>
        <taxon>Acidobacteriota</taxon>
        <taxon>Terriglobia</taxon>
        <taxon>Terriglobales</taxon>
        <taxon>Acidobacteriaceae</taxon>
        <taxon>Edaphobacter</taxon>
    </lineage>
</organism>
<dbReference type="Pfam" id="PF06751">
    <property type="entry name" value="EutB"/>
    <property type="match status" value="1"/>
</dbReference>
<dbReference type="GO" id="GO:0031419">
    <property type="term" value="F:cobalamin binding"/>
    <property type="evidence" value="ECO:0007669"/>
    <property type="project" value="UniProtKB-UniRule"/>
</dbReference>
<dbReference type="HAMAP" id="MF_00861">
    <property type="entry name" value="EutB"/>
    <property type="match status" value="1"/>
</dbReference>
<keyword evidence="1" id="KW-1283">Bacterial microcompartment</keyword>
<feature type="binding site" evidence="1">
    <location>
        <position position="194"/>
    </location>
    <ligand>
        <name>adenosylcob(III)alamin</name>
        <dbReference type="ChEBI" id="CHEBI:18408"/>
    </ligand>
</feature>
<dbReference type="EC" id="4.3.1.7" evidence="1"/>
<feature type="binding site" evidence="1">
    <location>
        <position position="296"/>
    </location>
    <ligand>
        <name>adenosylcob(III)alamin</name>
        <dbReference type="ChEBI" id="CHEBI:18408"/>
    </ligand>
</feature>
<reference evidence="2 3" key="1">
    <citation type="submission" date="2019-02" db="EMBL/GenBank/DDBJ databases">
        <title>Genomic Encyclopedia of Archaeal and Bacterial Type Strains, Phase II (KMG-II): from individual species to whole genera.</title>
        <authorList>
            <person name="Goeker M."/>
        </authorList>
    </citation>
    <scope>NUCLEOTIDE SEQUENCE [LARGE SCALE GENOMIC DNA]</scope>
    <source>
        <strain evidence="2 3">DSM 18101</strain>
    </source>
</reference>
<comment type="subunit">
    <text evidence="1">The basic unit is a heterodimer which dimerizes to form tetramers. The heterotetramers trimerize; 6 large subunits form a core ring with 6 small subunits projecting outwards.</text>
</comment>
<dbReference type="GO" id="GO:0009350">
    <property type="term" value="C:ethanolamine ammonia-lyase complex"/>
    <property type="evidence" value="ECO:0007669"/>
    <property type="project" value="UniProtKB-UniRule"/>
</dbReference>
<comment type="catalytic activity">
    <reaction evidence="1">
        <text>ethanolamine = acetaldehyde + NH4(+)</text>
        <dbReference type="Rhea" id="RHEA:15313"/>
        <dbReference type="ChEBI" id="CHEBI:15343"/>
        <dbReference type="ChEBI" id="CHEBI:28938"/>
        <dbReference type="ChEBI" id="CHEBI:57603"/>
        <dbReference type="EC" id="4.3.1.7"/>
    </reaction>
</comment>
<dbReference type="RefSeq" id="WP_130417120.1">
    <property type="nucleotide sequence ID" value="NZ_SHKW01000001.1"/>
</dbReference>
<feature type="binding site" evidence="1">
    <location>
        <position position="246"/>
    </location>
    <ligand>
        <name>adenosylcob(III)alamin</name>
        <dbReference type="ChEBI" id="CHEBI:18408"/>
    </ligand>
</feature>
<dbReference type="Proteomes" id="UP000292958">
    <property type="component" value="Unassembled WGS sequence"/>
</dbReference>
<dbReference type="UniPathway" id="UPA00560"/>
<gene>
    <name evidence="1" type="primary">eutB</name>
    <name evidence="2" type="ORF">BDD14_0110</name>
</gene>
<feature type="binding site" evidence="1">
    <location>
        <position position="193"/>
    </location>
    <ligand>
        <name>substrate</name>
    </ligand>
</feature>
<proteinExistence type="inferred from homology"/>
<evidence type="ECO:0000313" key="2">
    <source>
        <dbReference type="EMBL" id="RZU38825.1"/>
    </source>
</evidence>
<dbReference type="InterPro" id="IPR013785">
    <property type="entry name" value="Aldolase_TIM"/>
</dbReference>
<comment type="pathway">
    <text evidence="1">Amine and polyamine degradation; ethanolamine degradation.</text>
</comment>
<dbReference type="PANTHER" id="PTHR39329">
    <property type="entry name" value="ETHANOLAMINE AMMONIA-LYASE HEAVY CHAIN"/>
    <property type="match status" value="1"/>
</dbReference>
<name>A0A4Q7YQ25_9BACT</name>
<evidence type="ECO:0000256" key="1">
    <source>
        <dbReference type="HAMAP-Rule" id="MF_00861"/>
    </source>
</evidence>
<feature type="binding site" evidence="1">
    <location>
        <position position="402"/>
    </location>
    <ligand>
        <name>adenosylcob(III)alamin</name>
        <dbReference type="ChEBI" id="CHEBI:18408"/>
    </ligand>
</feature>
<dbReference type="PANTHER" id="PTHR39329:SF1">
    <property type="entry name" value="ETHANOLAMINE AMMONIA-LYASE LARGE SUBUNIT"/>
    <property type="match status" value="1"/>
</dbReference>
<dbReference type="Gene3D" id="3.20.20.70">
    <property type="entry name" value="Aldolase class I"/>
    <property type="match status" value="1"/>
</dbReference>
<dbReference type="PIRSF" id="PIRSF018788">
    <property type="entry name" value="EutB"/>
    <property type="match status" value="1"/>
</dbReference>
<comment type="subcellular location">
    <subcellularLocation>
        <location evidence="1">Bacterial microcompartment</location>
    </subcellularLocation>
</comment>
<dbReference type="InterPro" id="IPR010628">
    <property type="entry name" value="EutB"/>
</dbReference>
<comment type="caution">
    <text evidence="2">The sequence shown here is derived from an EMBL/GenBank/DDBJ whole genome shotgun (WGS) entry which is preliminary data.</text>
</comment>
<comment type="similarity">
    <text evidence="1">Belongs to the EutB family.</text>
</comment>
<sequence length="464" mass="49983">MAFAHTIKGTVYRFDDLKTLLAKATPARSGDELAGIAATSEIERAAARFALADLPLKHFLNEAVIPYEDDDVTRLIMDTHDVDAFAPIAHLTVGQLREWLLEQSQTVEALAAVSRGLTPEMVAAVSKLMRNQDLILAASRIRVVTRFRSTIGLPGTMAVRLQPNHPTDDPKGILASIIDGILYGCGDAVIGINPASDNIGSAIRLLHLIDDFRIRFDAPVQSCVLTHITNTLEAIRQGAPVDLVFQSIAGSEKANASFGVTLDLLREGQQAALALGRGTVGTDCMYFETGQGSALSAGANFGVDQQTCETRAYAVARSCRPLLVNTVVGFIGPEYLFDSKQIIRAGLEDHFCGKLMGLPMGCDVCYTNHAEADQDDMDTLLTLLGVAGVNFIIGVPGADDIMLNYQSTSFHDALYVRSVLGLKRAPEFEAWLRAMQIVDTADNFTLSRASLERLLPASVMGSVS</sequence>
<dbReference type="NCBIfam" id="NF011649">
    <property type="entry name" value="PRK15067.1"/>
    <property type="match status" value="1"/>
</dbReference>
<keyword evidence="1" id="KW-0846">Cobalamin</keyword>
<feature type="binding site" evidence="1">
    <location>
        <position position="363"/>
    </location>
    <ligand>
        <name>substrate</name>
    </ligand>
</feature>
<dbReference type="GO" id="GO:0008851">
    <property type="term" value="F:ethanolamine ammonia-lyase activity"/>
    <property type="evidence" value="ECO:0007669"/>
    <property type="project" value="UniProtKB-UniRule"/>
</dbReference>
<dbReference type="Gene3D" id="1.10.220.70">
    <property type="entry name" value="lyase"/>
    <property type="match status" value="1"/>
</dbReference>